<evidence type="ECO:0000256" key="3">
    <source>
        <dbReference type="ARBA" id="ARBA00020042"/>
    </source>
</evidence>
<comment type="caution">
    <text evidence="12">The sequence shown here is derived from an EMBL/GenBank/DDBJ whole genome shotgun (WGS) entry which is preliminary data.</text>
</comment>
<evidence type="ECO:0000256" key="1">
    <source>
        <dbReference type="ARBA" id="ARBA00004377"/>
    </source>
</evidence>
<dbReference type="NCBIfam" id="TIGR01710">
    <property type="entry name" value="typeII_sec_gspG"/>
    <property type="match status" value="1"/>
</dbReference>
<dbReference type="GO" id="GO:0005886">
    <property type="term" value="C:plasma membrane"/>
    <property type="evidence" value="ECO:0007669"/>
    <property type="project" value="UniProtKB-SubCell"/>
</dbReference>
<evidence type="ECO:0000313" key="12">
    <source>
        <dbReference type="EMBL" id="PZQ24527.1"/>
    </source>
</evidence>
<dbReference type="NCBIfam" id="TIGR02532">
    <property type="entry name" value="IV_pilin_GFxxxE"/>
    <property type="match status" value="1"/>
</dbReference>
<dbReference type="Gene3D" id="3.30.700.10">
    <property type="entry name" value="Glycoprotein, Type 4 Pilin"/>
    <property type="match status" value="1"/>
</dbReference>
<dbReference type="GO" id="GO:0015628">
    <property type="term" value="P:protein secretion by the type II secretion system"/>
    <property type="evidence" value="ECO:0007669"/>
    <property type="project" value="InterPro"/>
</dbReference>
<evidence type="ECO:0000256" key="8">
    <source>
        <dbReference type="ARBA" id="ARBA00022989"/>
    </source>
</evidence>
<keyword evidence="8 10" id="KW-1133">Transmembrane helix</keyword>
<evidence type="ECO:0000256" key="6">
    <source>
        <dbReference type="ARBA" id="ARBA00022519"/>
    </source>
</evidence>
<feature type="domain" description="Type II secretion system protein GspG C-terminal" evidence="11">
    <location>
        <begin position="62"/>
        <end position="170"/>
    </location>
</feature>
<evidence type="ECO:0000256" key="9">
    <source>
        <dbReference type="ARBA" id="ARBA00023136"/>
    </source>
</evidence>
<dbReference type="GO" id="GO:0015627">
    <property type="term" value="C:type II protein secretion system complex"/>
    <property type="evidence" value="ECO:0007669"/>
    <property type="project" value="InterPro"/>
</dbReference>
<keyword evidence="5" id="KW-0488">Methylation</keyword>
<dbReference type="InterPro" id="IPR013545">
    <property type="entry name" value="T2SS_protein-GspG_C"/>
</dbReference>
<dbReference type="AlphaFoldDB" id="A0A2W5MXK4"/>
<evidence type="ECO:0000256" key="5">
    <source>
        <dbReference type="ARBA" id="ARBA00022481"/>
    </source>
</evidence>
<reference evidence="12 13" key="1">
    <citation type="submission" date="2017-08" db="EMBL/GenBank/DDBJ databases">
        <title>Infants hospitalized years apart are colonized by the same room-sourced microbial strains.</title>
        <authorList>
            <person name="Brooks B."/>
            <person name="Olm M.R."/>
            <person name="Firek B.A."/>
            <person name="Baker R."/>
            <person name="Thomas B.C."/>
            <person name="Morowitz M.J."/>
            <person name="Banfield J.F."/>
        </authorList>
    </citation>
    <scope>NUCLEOTIDE SEQUENCE [LARGE SCALE GENOMIC DNA]</scope>
    <source>
        <strain evidence="12">S2_005_003_R2_47</strain>
    </source>
</reference>
<protein>
    <recommendedName>
        <fullName evidence="3">Type II secretion system core protein G</fullName>
    </recommendedName>
</protein>
<organism evidence="12 13">
    <name type="scientific">Sphingopyxis macrogoltabida</name>
    <name type="common">Sphingomonas macrogoltabidus</name>
    <dbReference type="NCBI Taxonomy" id="33050"/>
    <lineage>
        <taxon>Bacteria</taxon>
        <taxon>Pseudomonadati</taxon>
        <taxon>Pseudomonadota</taxon>
        <taxon>Alphaproteobacteria</taxon>
        <taxon>Sphingomonadales</taxon>
        <taxon>Sphingomonadaceae</taxon>
        <taxon>Sphingopyxis</taxon>
    </lineage>
</organism>
<evidence type="ECO:0000256" key="2">
    <source>
        <dbReference type="ARBA" id="ARBA00009984"/>
    </source>
</evidence>
<dbReference type="Pfam" id="PF08334">
    <property type="entry name" value="T2SSG"/>
    <property type="match status" value="1"/>
</dbReference>
<dbReference type="InterPro" id="IPR010054">
    <property type="entry name" value="Type2_sec_GspG"/>
</dbReference>
<dbReference type="InterPro" id="IPR045584">
    <property type="entry name" value="Pilin-like"/>
</dbReference>
<evidence type="ECO:0000256" key="7">
    <source>
        <dbReference type="ARBA" id="ARBA00022692"/>
    </source>
</evidence>
<dbReference type="PRINTS" id="PR00813">
    <property type="entry name" value="BCTERIALGSPG"/>
</dbReference>
<comment type="similarity">
    <text evidence="2">Belongs to the GSP G family.</text>
</comment>
<dbReference type="SUPFAM" id="SSF54523">
    <property type="entry name" value="Pili subunits"/>
    <property type="match status" value="1"/>
</dbReference>
<keyword evidence="4" id="KW-1003">Cell membrane</keyword>
<evidence type="ECO:0000256" key="4">
    <source>
        <dbReference type="ARBA" id="ARBA00022475"/>
    </source>
</evidence>
<gene>
    <name evidence="12" type="primary">gspG</name>
    <name evidence="12" type="ORF">DI569_01220</name>
</gene>
<dbReference type="Pfam" id="PF07963">
    <property type="entry name" value="N_methyl"/>
    <property type="match status" value="1"/>
</dbReference>
<dbReference type="Proteomes" id="UP000248597">
    <property type="component" value="Unassembled WGS sequence"/>
</dbReference>
<evidence type="ECO:0000313" key="13">
    <source>
        <dbReference type="Proteomes" id="UP000248597"/>
    </source>
</evidence>
<proteinExistence type="inferred from homology"/>
<name>A0A2W5MXK4_SPHMC</name>
<evidence type="ECO:0000259" key="11">
    <source>
        <dbReference type="Pfam" id="PF08334"/>
    </source>
</evidence>
<sequence length="173" mass="19123">MSLMKLFFRLMLDPAFTNQARPARSNQARSTRRRHDERGFTLTELMVVIFIIGLLATVVMINVLPSQDRAMVTKARADIATLETALEQYRLDNLVYPATSDGLNALVTPPPALAQPERYRRGGYIRKLPADPWGRPYNYQAPGPSGKAFDVWSMGADGAPGGTDENADIRAGD</sequence>
<feature type="transmembrane region" description="Helical" evidence="10">
    <location>
        <begin position="39"/>
        <end position="64"/>
    </location>
</feature>
<evidence type="ECO:0000256" key="10">
    <source>
        <dbReference type="SAM" id="Phobius"/>
    </source>
</evidence>
<accession>A0A2W5MXK4</accession>
<dbReference type="PANTHER" id="PTHR30093:SF44">
    <property type="entry name" value="TYPE II SECRETION SYSTEM CORE PROTEIN G"/>
    <property type="match status" value="1"/>
</dbReference>
<dbReference type="InterPro" id="IPR000983">
    <property type="entry name" value="Bac_GSPG_pilin"/>
</dbReference>
<dbReference type="InterPro" id="IPR012902">
    <property type="entry name" value="N_methyl_site"/>
</dbReference>
<dbReference type="EMBL" id="QFPJ01000002">
    <property type="protein sequence ID" value="PZQ24527.1"/>
    <property type="molecule type" value="Genomic_DNA"/>
</dbReference>
<dbReference type="PANTHER" id="PTHR30093">
    <property type="entry name" value="GENERAL SECRETION PATHWAY PROTEIN G"/>
    <property type="match status" value="1"/>
</dbReference>
<keyword evidence="9 10" id="KW-0472">Membrane</keyword>
<keyword evidence="7 10" id="KW-0812">Transmembrane</keyword>
<comment type="subcellular location">
    <subcellularLocation>
        <location evidence="1">Cell inner membrane</location>
        <topology evidence="1">Single-pass membrane protein</topology>
    </subcellularLocation>
</comment>
<keyword evidence="6" id="KW-0997">Cell inner membrane</keyword>